<evidence type="ECO:0000313" key="2">
    <source>
        <dbReference type="EMBL" id="KAJ8476317.1"/>
    </source>
</evidence>
<keyword evidence="3" id="KW-1185">Reference proteome</keyword>
<dbReference type="EMBL" id="JAQQAF010000006">
    <property type="protein sequence ID" value="KAJ8476317.1"/>
    <property type="molecule type" value="Genomic_DNA"/>
</dbReference>
<protein>
    <submittedName>
        <fullName evidence="2">Uncharacterized protein</fullName>
    </submittedName>
</protein>
<dbReference type="Proteomes" id="UP001222027">
    <property type="component" value="Unassembled WGS sequence"/>
</dbReference>
<evidence type="ECO:0000256" key="1">
    <source>
        <dbReference type="SAM" id="Phobius"/>
    </source>
</evidence>
<keyword evidence="1" id="KW-0812">Transmembrane</keyword>
<reference evidence="2 3" key="1">
    <citation type="submission" date="2022-12" db="EMBL/GenBank/DDBJ databases">
        <title>Chromosome-scale assembly of the Ensete ventricosum genome.</title>
        <authorList>
            <person name="Dussert Y."/>
            <person name="Stocks J."/>
            <person name="Wendawek A."/>
            <person name="Woldeyes F."/>
            <person name="Nichols R.A."/>
            <person name="Borrell J.S."/>
        </authorList>
    </citation>
    <scope>NUCLEOTIDE SEQUENCE [LARGE SCALE GENOMIC DNA]</scope>
    <source>
        <strain evidence="3">cv. Maze</strain>
        <tissue evidence="2">Seeds</tissue>
    </source>
</reference>
<accession>A0AAV8QMC9</accession>
<keyword evidence="1" id="KW-0472">Membrane</keyword>
<proteinExistence type="predicted"/>
<feature type="transmembrane region" description="Helical" evidence="1">
    <location>
        <begin position="6"/>
        <end position="30"/>
    </location>
</feature>
<name>A0AAV8QMC9_ENSVE</name>
<comment type="caution">
    <text evidence="2">The sequence shown here is derived from an EMBL/GenBank/DDBJ whole genome shotgun (WGS) entry which is preliminary data.</text>
</comment>
<evidence type="ECO:0000313" key="3">
    <source>
        <dbReference type="Proteomes" id="UP001222027"/>
    </source>
</evidence>
<sequence>MLWHLDISIIFSSGTCWSSAGKLLLMYIIIEISLKKRRCDAYMVGNCKCVSATIILAKCLGNSWHLKPKDVQAVSDTQDL</sequence>
<organism evidence="2 3">
    <name type="scientific">Ensete ventricosum</name>
    <name type="common">Abyssinian banana</name>
    <name type="synonym">Musa ensete</name>
    <dbReference type="NCBI Taxonomy" id="4639"/>
    <lineage>
        <taxon>Eukaryota</taxon>
        <taxon>Viridiplantae</taxon>
        <taxon>Streptophyta</taxon>
        <taxon>Embryophyta</taxon>
        <taxon>Tracheophyta</taxon>
        <taxon>Spermatophyta</taxon>
        <taxon>Magnoliopsida</taxon>
        <taxon>Liliopsida</taxon>
        <taxon>Zingiberales</taxon>
        <taxon>Musaceae</taxon>
        <taxon>Ensete</taxon>
    </lineage>
</organism>
<dbReference type="AlphaFoldDB" id="A0AAV8QMC9"/>
<keyword evidence="1" id="KW-1133">Transmembrane helix</keyword>
<gene>
    <name evidence="2" type="ORF">OPV22_020044</name>
</gene>